<name>A0A0A8ZH90_ARUDO</name>
<organism evidence="2">
    <name type="scientific">Arundo donax</name>
    <name type="common">Giant reed</name>
    <name type="synonym">Donax arundinaceus</name>
    <dbReference type="NCBI Taxonomy" id="35708"/>
    <lineage>
        <taxon>Eukaryota</taxon>
        <taxon>Viridiplantae</taxon>
        <taxon>Streptophyta</taxon>
        <taxon>Embryophyta</taxon>
        <taxon>Tracheophyta</taxon>
        <taxon>Spermatophyta</taxon>
        <taxon>Magnoliopsida</taxon>
        <taxon>Liliopsida</taxon>
        <taxon>Poales</taxon>
        <taxon>Poaceae</taxon>
        <taxon>PACMAD clade</taxon>
        <taxon>Arundinoideae</taxon>
        <taxon>Arundineae</taxon>
        <taxon>Arundo</taxon>
    </lineage>
</organism>
<accession>A0A0A8ZH90</accession>
<dbReference type="AlphaFoldDB" id="A0A0A8ZH90"/>
<keyword evidence="1" id="KW-0812">Transmembrane</keyword>
<reference evidence="2" key="1">
    <citation type="submission" date="2014-09" db="EMBL/GenBank/DDBJ databases">
        <authorList>
            <person name="Magalhaes I.L.F."/>
            <person name="Oliveira U."/>
            <person name="Santos F.R."/>
            <person name="Vidigal T.H.D.A."/>
            <person name="Brescovit A.D."/>
            <person name="Santos A.J."/>
        </authorList>
    </citation>
    <scope>NUCLEOTIDE SEQUENCE</scope>
    <source>
        <tissue evidence="2">Shoot tissue taken approximately 20 cm above the soil surface</tissue>
    </source>
</reference>
<sequence>MVIDNYVYLFLYSLMLNIIKVIYASIFGIIMISYAIP</sequence>
<keyword evidence="1" id="KW-0472">Membrane</keyword>
<proteinExistence type="predicted"/>
<keyword evidence="1" id="KW-1133">Transmembrane helix</keyword>
<feature type="transmembrane region" description="Helical" evidence="1">
    <location>
        <begin position="6"/>
        <end position="36"/>
    </location>
</feature>
<evidence type="ECO:0000313" key="2">
    <source>
        <dbReference type="EMBL" id="JAD38774.1"/>
    </source>
</evidence>
<dbReference type="EMBL" id="GBRH01259121">
    <property type="protein sequence ID" value="JAD38774.1"/>
    <property type="molecule type" value="Transcribed_RNA"/>
</dbReference>
<protein>
    <submittedName>
        <fullName evidence="2">Uncharacterized protein</fullName>
    </submittedName>
</protein>
<evidence type="ECO:0000256" key="1">
    <source>
        <dbReference type="SAM" id="Phobius"/>
    </source>
</evidence>
<reference evidence="2" key="2">
    <citation type="journal article" date="2015" name="Data Brief">
        <title>Shoot transcriptome of the giant reed, Arundo donax.</title>
        <authorList>
            <person name="Barrero R.A."/>
            <person name="Guerrero F.D."/>
            <person name="Moolhuijzen P."/>
            <person name="Goolsby J.A."/>
            <person name="Tidwell J."/>
            <person name="Bellgard S.E."/>
            <person name="Bellgard M.I."/>
        </authorList>
    </citation>
    <scope>NUCLEOTIDE SEQUENCE</scope>
    <source>
        <tissue evidence="2">Shoot tissue taken approximately 20 cm above the soil surface</tissue>
    </source>
</reference>